<evidence type="ECO:0000256" key="3">
    <source>
        <dbReference type="ARBA" id="ARBA00022705"/>
    </source>
</evidence>
<evidence type="ECO:0000256" key="1">
    <source>
        <dbReference type="ARBA" id="ARBA00004123"/>
    </source>
</evidence>
<dbReference type="Pfam" id="PF09507">
    <property type="entry name" value="CDC27"/>
    <property type="match status" value="1"/>
</dbReference>
<organism evidence="5 6">
    <name type="scientific">Coptotermes formosanus</name>
    <name type="common">Formosan subterranean termite</name>
    <dbReference type="NCBI Taxonomy" id="36987"/>
    <lineage>
        <taxon>Eukaryota</taxon>
        <taxon>Metazoa</taxon>
        <taxon>Ecdysozoa</taxon>
        <taxon>Arthropoda</taxon>
        <taxon>Hexapoda</taxon>
        <taxon>Insecta</taxon>
        <taxon>Pterygota</taxon>
        <taxon>Neoptera</taxon>
        <taxon>Polyneoptera</taxon>
        <taxon>Dictyoptera</taxon>
        <taxon>Blattodea</taxon>
        <taxon>Blattoidea</taxon>
        <taxon>Termitoidae</taxon>
        <taxon>Rhinotermitidae</taxon>
        <taxon>Coptotermes</taxon>
    </lineage>
</organism>
<dbReference type="Proteomes" id="UP000502823">
    <property type="component" value="Unassembled WGS sequence"/>
</dbReference>
<comment type="caution">
    <text evidence="5">The sequence shown here is derived from an EMBL/GenBank/DDBJ whole genome shotgun (WGS) entry which is preliminary data.</text>
</comment>
<dbReference type="FunFam" id="3.90.1030.20:FF:000002">
    <property type="entry name" value="DNA polymerase delta subunit"/>
    <property type="match status" value="1"/>
</dbReference>
<keyword evidence="4" id="KW-0539">Nucleus</keyword>
<comment type="subcellular location">
    <subcellularLocation>
        <location evidence="1">Nucleus</location>
    </subcellularLocation>
</comment>
<dbReference type="PANTHER" id="PTHR17598:SF13">
    <property type="entry name" value="DNA POLYMERASE DELTA SUBUNIT 3"/>
    <property type="match status" value="1"/>
</dbReference>
<gene>
    <name evidence="5" type="ORF">Cfor_07740</name>
</gene>
<dbReference type="InParanoid" id="A0A6L2PFQ4"/>
<proteinExistence type="predicted"/>
<dbReference type="AlphaFoldDB" id="A0A6L2PFQ4"/>
<dbReference type="InterPro" id="IPR019038">
    <property type="entry name" value="POLD3"/>
</dbReference>
<evidence type="ECO:0000256" key="4">
    <source>
        <dbReference type="ARBA" id="ARBA00023242"/>
    </source>
</evidence>
<sequence length="127" mass="14445">MDVEALKLYLQNIEEYVMDEDKIVTYKWLSKDLGIHVNTAKQLLYTFATKQKNSVCLTYLVGGVLCDGTGCKIQIVPEEDLIKAKAEFKTLTSEHVYSVQKANTVPDLGILYAVDKHKRDETDICKR</sequence>
<dbReference type="PANTHER" id="PTHR17598">
    <property type="entry name" value="DNA POLYMERASE DELTA SUBUNIT 3"/>
    <property type="match status" value="1"/>
</dbReference>
<dbReference type="EMBL" id="BLKM01000304">
    <property type="protein sequence ID" value="GFG31381.1"/>
    <property type="molecule type" value="Genomic_DNA"/>
</dbReference>
<dbReference type="GO" id="GO:0003887">
    <property type="term" value="F:DNA-directed DNA polymerase activity"/>
    <property type="evidence" value="ECO:0007669"/>
    <property type="project" value="TreeGrafter"/>
</dbReference>
<dbReference type="GO" id="GO:0006297">
    <property type="term" value="P:nucleotide-excision repair, DNA gap filling"/>
    <property type="evidence" value="ECO:0007669"/>
    <property type="project" value="TreeGrafter"/>
</dbReference>
<dbReference type="OrthoDB" id="514823at2759"/>
<keyword evidence="3" id="KW-0235">DNA replication</keyword>
<dbReference type="InterPro" id="IPR041913">
    <property type="entry name" value="POLD3_sf"/>
</dbReference>
<dbReference type="GO" id="GO:0043625">
    <property type="term" value="C:delta DNA polymerase complex"/>
    <property type="evidence" value="ECO:0007669"/>
    <property type="project" value="InterPro"/>
</dbReference>
<dbReference type="GO" id="GO:1904161">
    <property type="term" value="P:DNA synthesis involved in UV-damage excision repair"/>
    <property type="evidence" value="ECO:0007669"/>
    <property type="project" value="TreeGrafter"/>
</dbReference>
<evidence type="ECO:0000313" key="5">
    <source>
        <dbReference type="EMBL" id="GFG31381.1"/>
    </source>
</evidence>
<name>A0A6L2PFQ4_COPFO</name>
<dbReference type="GO" id="GO:0006271">
    <property type="term" value="P:DNA strand elongation involved in DNA replication"/>
    <property type="evidence" value="ECO:0007669"/>
    <property type="project" value="TreeGrafter"/>
</dbReference>
<keyword evidence="6" id="KW-1185">Reference proteome</keyword>
<evidence type="ECO:0000256" key="2">
    <source>
        <dbReference type="ARBA" id="ARBA00017589"/>
    </source>
</evidence>
<protein>
    <recommendedName>
        <fullName evidence="2">DNA polymerase delta subunit 3</fullName>
    </recommendedName>
</protein>
<dbReference type="Gene3D" id="3.90.1030.20">
    <property type="entry name" value="DNA polymerase delta, p66 (Cdc27) subunit, wHTH domain"/>
    <property type="match status" value="1"/>
</dbReference>
<accession>A0A6L2PFQ4</accession>
<evidence type="ECO:0000313" key="6">
    <source>
        <dbReference type="Proteomes" id="UP000502823"/>
    </source>
</evidence>
<reference evidence="6" key="1">
    <citation type="submission" date="2020-01" db="EMBL/GenBank/DDBJ databases">
        <title>Draft genome sequence of the Termite Coptotermes fromosanus.</title>
        <authorList>
            <person name="Itakura S."/>
            <person name="Yosikawa Y."/>
            <person name="Umezawa K."/>
        </authorList>
    </citation>
    <scope>NUCLEOTIDE SEQUENCE [LARGE SCALE GENOMIC DNA]</scope>
</reference>